<dbReference type="KEGG" id="llh:I41_29190"/>
<evidence type="ECO:0000313" key="2">
    <source>
        <dbReference type="Proteomes" id="UP000317909"/>
    </source>
</evidence>
<organism evidence="1 2">
    <name type="scientific">Lacipirellula limnantheis</name>
    <dbReference type="NCBI Taxonomy" id="2528024"/>
    <lineage>
        <taxon>Bacteria</taxon>
        <taxon>Pseudomonadati</taxon>
        <taxon>Planctomycetota</taxon>
        <taxon>Planctomycetia</taxon>
        <taxon>Pirellulales</taxon>
        <taxon>Lacipirellulaceae</taxon>
        <taxon>Lacipirellula</taxon>
    </lineage>
</organism>
<keyword evidence="2" id="KW-1185">Reference proteome</keyword>
<evidence type="ECO:0008006" key="3">
    <source>
        <dbReference type="Google" id="ProtNLM"/>
    </source>
</evidence>
<accession>A0A517TZC4</accession>
<dbReference type="Proteomes" id="UP000317909">
    <property type="component" value="Chromosome"/>
</dbReference>
<dbReference type="EMBL" id="CP036339">
    <property type="protein sequence ID" value="QDT73728.1"/>
    <property type="molecule type" value="Genomic_DNA"/>
</dbReference>
<protein>
    <recommendedName>
        <fullName evidence="3">Carboxypeptidase regulatory-like domain-containing protein</fullName>
    </recommendedName>
</protein>
<name>A0A517TZC4_9BACT</name>
<sequence precursor="true">MERTANRRATMKRRHSCHWNWRAAVGLAVALLAGCGDSQPTLTGVVTLDGAPLANGNISFLPAGEGAGASASIGPDGAYDVRTGSVRGLAPGEYVVTVSANGPPITKPGSDLPLPGKLLTPKKYSTIRTSDLRATVQPGENTLNFELTSNAK</sequence>
<gene>
    <name evidence="1" type="ORF">I41_29190</name>
</gene>
<evidence type="ECO:0000313" key="1">
    <source>
        <dbReference type="EMBL" id="QDT73728.1"/>
    </source>
</evidence>
<dbReference type="AlphaFoldDB" id="A0A517TZC4"/>
<dbReference type="PROSITE" id="PS51257">
    <property type="entry name" value="PROKAR_LIPOPROTEIN"/>
    <property type="match status" value="1"/>
</dbReference>
<proteinExistence type="predicted"/>
<reference evidence="1 2" key="1">
    <citation type="submission" date="2019-02" db="EMBL/GenBank/DDBJ databases">
        <title>Deep-cultivation of Planctomycetes and their phenomic and genomic characterization uncovers novel biology.</title>
        <authorList>
            <person name="Wiegand S."/>
            <person name="Jogler M."/>
            <person name="Boedeker C."/>
            <person name="Pinto D."/>
            <person name="Vollmers J."/>
            <person name="Rivas-Marin E."/>
            <person name="Kohn T."/>
            <person name="Peeters S.H."/>
            <person name="Heuer A."/>
            <person name="Rast P."/>
            <person name="Oberbeckmann S."/>
            <person name="Bunk B."/>
            <person name="Jeske O."/>
            <person name="Meyerdierks A."/>
            <person name="Storesund J.E."/>
            <person name="Kallscheuer N."/>
            <person name="Luecker S."/>
            <person name="Lage O.M."/>
            <person name="Pohl T."/>
            <person name="Merkel B.J."/>
            <person name="Hornburger P."/>
            <person name="Mueller R.-W."/>
            <person name="Bruemmer F."/>
            <person name="Labrenz M."/>
            <person name="Spormann A.M."/>
            <person name="Op den Camp H."/>
            <person name="Overmann J."/>
            <person name="Amann R."/>
            <person name="Jetten M.S.M."/>
            <person name="Mascher T."/>
            <person name="Medema M.H."/>
            <person name="Devos D.P."/>
            <person name="Kaster A.-K."/>
            <person name="Ovreas L."/>
            <person name="Rohde M."/>
            <person name="Galperin M.Y."/>
            <person name="Jogler C."/>
        </authorList>
    </citation>
    <scope>NUCLEOTIDE SEQUENCE [LARGE SCALE GENOMIC DNA]</scope>
    <source>
        <strain evidence="1 2">I41</strain>
    </source>
</reference>